<dbReference type="InterPro" id="IPR011611">
    <property type="entry name" value="PfkB_dom"/>
</dbReference>
<dbReference type="PROSITE" id="PS00584">
    <property type="entry name" value="PFKB_KINASES_2"/>
    <property type="match status" value="1"/>
</dbReference>
<evidence type="ECO:0000256" key="3">
    <source>
        <dbReference type="ARBA" id="ARBA00022741"/>
    </source>
</evidence>
<dbReference type="PROSITE" id="PS00583">
    <property type="entry name" value="PFKB_KINASES_1"/>
    <property type="match status" value="1"/>
</dbReference>
<dbReference type="EMBL" id="FZOF01000019">
    <property type="protein sequence ID" value="SNT28637.1"/>
    <property type="molecule type" value="Genomic_DNA"/>
</dbReference>
<evidence type="ECO:0000256" key="2">
    <source>
        <dbReference type="ARBA" id="ARBA00022679"/>
    </source>
</evidence>
<protein>
    <submittedName>
        <fullName evidence="7">Fructokinase</fullName>
    </submittedName>
</protein>
<feature type="domain" description="Carbohydrate kinase PfkB" evidence="6">
    <location>
        <begin position="54"/>
        <end position="337"/>
    </location>
</feature>
<dbReference type="PANTHER" id="PTHR43085:SF1">
    <property type="entry name" value="PSEUDOURIDINE KINASE-RELATED"/>
    <property type="match status" value="1"/>
</dbReference>
<gene>
    <name evidence="7" type="ORF">SAMN05216252_11998</name>
</gene>
<dbReference type="PANTHER" id="PTHR43085">
    <property type="entry name" value="HEXOKINASE FAMILY MEMBER"/>
    <property type="match status" value="1"/>
</dbReference>
<reference evidence="7 8" key="1">
    <citation type="submission" date="2017-06" db="EMBL/GenBank/DDBJ databases">
        <authorList>
            <person name="Kim H.J."/>
            <person name="Triplett B.A."/>
        </authorList>
    </citation>
    <scope>NUCLEOTIDE SEQUENCE [LARGE SCALE GENOMIC DNA]</scope>
    <source>
        <strain evidence="7 8">CGMCC 4.1858</strain>
    </source>
</reference>
<dbReference type="InterPro" id="IPR050306">
    <property type="entry name" value="PfkB_Carbo_kinase"/>
</dbReference>
<dbReference type="AlphaFoldDB" id="A0A239LDB1"/>
<dbReference type="Proteomes" id="UP000198280">
    <property type="component" value="Unassembled WGS sequence"/>
</dbReference>
<proteinExistence type="inferred from homology"/>
<sequence>MSFVTRALVGFLQSPPERRRVVAGGRPRHGSGGRTAASYAARMSAPSSPSRVGVVGEVLVDLLWRSGERQVTPVPGGSPANVAVGLHRLGRPTTLVTTWGDDPPGELVRAHLESTGVEVVRAASPAGRTTLAMAYLDRDGSASYDFLAAWDPEQLSLPADTAVLQTGSLAAVVEPGAARVLELCRELHAVPGRTVVADLNVRPAVQPDRLAYRRACLRLAGVTDVVKASDADLAWLFPRLAPPEAARALLAEGPRLAVVTLGAQGAFAVTEDALVRVAAPEVGVVDTIGAGDAFQAALLDAIAGGGVPTTRDDLAAALERCVTAAAINCTRVGADPPSRAELDAALAARHA</sequence>
<dbReference type="InterPro" id="IPR002173">
    <property type="entry name" value="Carboh/pur_kinase_PfkB_CS"/>
</dbReference>
<accession>A0A239LDB1</accession>
<evidence type="ECO:0000313" key="8">
    <source>
        <dbReference type="Proteomes" id="UP000198280"/>
    </source>
</evidence>
<dbReference type="SUPFAM" id="SSF53613">
    <property type="entry name" value="Ribokinase-like"/>
    <property type="match status" value="1"/>
</dbReference>
<keyword evidence="5" id="KW-0067">ATP-binding</keyword>
<dbReference type="CDD" id="cd01167">
    <property type="entry name" value="bac_FRK"/>
    <property type="match status" value="1"/>
</dbReference>
<keyword evidence="2" id="KW-0808">Transferase</keyword>
<dbReference type="GO" id="GO:0016301">
    <property type="term" value="F:kinase activity"/>
    <property type="evidence" value="ECO:0007669"/>
    <property type="project" value="UniProtKB-KW"/>
</dbReference>
<evidence type="ECO:0000259" key="6">
    <source>
        <dbReference type="Pfam" id="PF00294"/>
    </source>
</evidence>
<dbReference type="Gene3D" id="3.40.1190.20">
    <property type="match status" value="1"/>
</dbReference>
<evidence type="ECO:0000256" key="5">
    <source>
        <dbReference type="ARBA" id="ARBA00022840"/>
    </source>
</evidence>
<name>A0A239LDB1_9ACTN</name>
<comment type="similarity">
    <text evidence="1">Belongs to the carbohydrate kinase PfkB family.</text>
</comment>
<dbReference type="Pfam" id="PF00294">
    <property type="entry name" value="PfkB"/>
    <property type="match status" value="1"/>
</dbReference>
<evidence type="ECO:0000256" key="4">
    <source>
        <dbReference type="ARBA" id="ARBA00022777"/>
    </source>
</evidence>
<keyword evidence="3" id="KW-0547">Nucleotide-binding</keyword>
<evidence type="ECO:0000256" key="1">
    <source>
        <dbReference type="ARBA" id="ARBA00010688"/>
    </source>
</evidence>
<dbReference type="GO" id="GO:0005524">
    <property type="term" value="F:ATP binding"/>
    <property type="evidence" value="ECO:0007669"/>
    <property type="project" value="UniProtKB-KW"/>
</dbReference>
<keyword evidence="4 7" id="KW-0418">Kinase</keyword>
<keyword evidence="8" id="KW-1185">Reference proteome</keyword>
<dbReference type="InterPro" id="IPR029056">
    <property type="entry name" value="Ribokinase-like"/>
</dbReference>
<evidence type="ECO:0000313" key="7">
    <source>
        <dbReference type="EMBL" id="SNT28637.1"/>
    </source>
</evidence>
<organism evidence="7 8">
    <name type="scientific">Actinacidiphila glaucinigra</name>
    <dbReference type="NCBI Taxonomy" id="235986"/>
    <lineage>
        <taxon>Bacteria</taxon>
        <taxon>Bacillati</taxon>
        <taxon>Actinomycetota</taxon>
        <taxon>Actinomycetes</taxon>
        <taxon>Kitasatosporales</taxon>
        <taxon>Streptomycetaceae</taxon>
        <taxon>Actinacidiphila</taxon>
    </lineage>
</organism>